<dbReference type="Pfam" id="PF02852">
    <property type="entry name" value="Pyr_redox_dim"/>
    <property type="match status" value="1"/>
</dbReference>
<evidence type="ECO:0000313" key="16">
    <source>
        <dbReference type="EMBL" id="BBB33515.1"/>
    </source>
</evidence>
<dbReference type="Proteomes" id="UP000595564">
    <property type="component" value="Chromosome"/>
</dbReference>
<dbReference type="GO" id="GO:0003957">
    <property type="term" value="F:NAD(P)+ transhydrogenase (Si-specific) activity"/>
    <property type="evidence" value="ECO:0007669"/>
    <property type="project" value="UniProtKB-EC"/>
</dbReference>
<dbReference type="InterPro" id="IPR001100">
    <property type="entry name" value="Pyr_nuc-diS_OxRdtase"/>
</dbReference>
<dbReference type="GO" id="GO:0006103">
    <property type="term" value="P:2-oxoglutarate metabolic process"/>
    <property type="evidence" value="ECO:0007669"/>
    <property type="project" value="TreeGrafter"/>
</dbReference>
<feature type="domain" description="FAD/NAD(P)-binding" evidence="15">
    <location>
        <begin position="4"/>
        <end position="330"/>
    </location>
</feature>
<evidence type="ECO:0000256" key="7">
    <source>
        <dbReference type="ARBA" id="ARBA00022630"/>
    </source>
</evidence>
<dbReference type="PANTHER" id="PTHR22912">
    <property type="entry name" value="DISULFIDE OXIDOREDUCTASE"/>
    <property type="match status" value="1"/>
</dbReference>
<keyword evidence="10 16" id="KW-0560">Oxidoreductase</keyword>
<dbReference type="FunFam" id="3.30.390.30:FF:000001">
    <property type="entry name" value="Dihydrolipoyl dehydrogenase"/>
    <property type="match status" value="1"/>
</dbReference>
<dbReference type="GO" id="GO:0004148">
    <property type="term" value="F:dihydrolipoyl dehydrogenase (NADH) activity"/>
    <property type="evidence" value="ECO:0007669"/>
    <property type="project" value="TreeGrafter"/>
</dbReference>
<evidence type="ECO:0000256" key="12">
    <source>
        <dbReference type="ARBA" id="ARBA00031183"/>
    </source>
</evidence>
<keyword evidence="17" id="KW-1185">Reference proteome</keyword>
<evidence type="ECO:0000256" key="8">
    <source>
        <dbReference type="ARBA" id="ARBA00022827"/>
    </source>
</evidence>
<dbReference type="EC" id="1.6.1.1" evidence="4"/>
<evidence type="ECO:0000313" key="17">
    <source>
        <dbReference type="Proteomes" id="UP000595564"/>
    </source>
</evidence>
<organism evidence="16 17">
    <name type="scientific">Thermotomaculum hydrothermale</name>
    <dbReference type="NCBI Taxonomy" id="981385"/>
    <lineage>
        <taxon>Bacteria</taxon>
        <taxon>Pseudomonadati</taxon>
        <taxon>Acidobacteriota</taxon>
        <taxon>Holophagae</taxon>
        <taxon>Thermotomaculales</taxon>
        <taxon>Thermotomaculaceae</taxon>
        <taxon>Thermotomaculum</taxon>
    </lineage>
</organism>
<dbReference type="AlphaFoldDB" id="A0A7R6PZ22"/>
<keyword evidence="6" id="KW-0963">Cytoplasm</keyword>
<dbReference type="GO" id="GO:0050660">
    <property type="term" value="F:flavin adenine dinucleotide binding"/>
    <property type="evidence" value="ECO:0007669"/>
    <property type="project" value="TreeGrafter"/>
</dbReference>
<dbReference type="InterPro" id="IPR023753">
    <property type="entry name" value="FAD/NAD-binding_dom"/>
</dbReference>
<evidence type="ECO:0000256" key="5">
    <source>
        <dbReference type="ARBA" id="ARBA00016603"/>
    </source>
</evidence>
<feature type="binding site" evidence="13">
    <location>
        <position position="315"/>
    </location>
    <ligand>
        <name>FAD</name>
        <dbReference type="ChEBI" id="CHEBI:57692"/>
    </ligand>
</feature>
<accession>A0A7R6PZ22</accession>
<feature type="domain" description="Pyridine nucleotide-disulphide oxidoreductase dimerisation" evidence="14">
    <location>
        <begin position="351"/>
        <end position="456"/>
    </location>
</feature>
<evidence type="ECO:0000256" key="4">
    <source>
        <dbReference type="ARBA" id="ARBA00012772"/>
    </source>
</evidence>
<proteinExistence type="inferred from homology"/>
<dbReference type="KEGG" id="thyd:TTHT_2076"/>
<dbReference type="PIRSF" id="PIRSF000350">
    <property type="entry name" value="Mercury_reductase_MerA"/>
    <property type="match status" value="1"/>
</dbReference>
<dbReference type="PRINTS" id="PR00411">
    <property type="entry name" value="PNDRDTASEI"/>
</dbReference>
<evidence type="ECO:0000256" key="10">
    <source>
        <dbReference type="ARBA" id="ARBA00023002"/>
    </source>
</evidence>
<dbReference type="PRINTS" id="PR00368">
    <property type="entry name" value="FADPNR"/>
</dbReference>
<dbReference type="RefSeq" id="WP_201327825.1">
    <property type="nucleotide sequence ID" value="NZ_AP017470.1"/>
</dbReference>
<comment type="function">
    <text evidence="1">Conversion of NADPH, generated by peripheral catabolic pathways, to NADH, which can enter the respiratory chain for energy generation.</text>
</comment>
<evidence type="ECO:0000256" key="3">
    <source>
        <dbReference type="ARBA" id="ARBA00007532"/>
    </source>
</evidence>
<sequence>MQKYHVCIIGSGPSGERCAIECGTNGFKTLVVDKRERKVGGVSLHVGTIPSKTLREVILDITGFGLSFYLQKKKPEPKELTLENLYKKVGAIINCEQDVLEARFRSKNIDVLYGEARFVDKNTVEIFNSERNTTYTIKADKFVVATGTEPRRPLDVPFDWEFVYDSDFIFSPKNKREKLPESMIVVGAGVIGMEYALMFSALGVNVSIVDRKNTIFPYIDNEINRYLLDIMMSMNINLYFNRNYKEIGVKEGKAYVVTTKEDKIEADCVLFAQGRVPSTKNLNLEKTGVKTDQRGYILTNEHYQTDNPNIFACGDVIGYPSLASTSYEQGRVAARALMGLPIHSHNPHLFPFAIYTIPEIASVGKTEDELIKENIPYEKGIGYYHDVSKAIIKGRRNGMLKILFNRETWEILGVHVIGDQAAEIVHIGQVALEMGAKIDYFLNTVFNYPTWAEIYRIAAFNGINKLTCDLPEN</sequence>
<feature type="binding site" evidence="13">
    <location>
        <begin position="187"/>
        <end position="194"/>
    </location>
    <ligand>
        <name>NAD(+)</name>
        <dbReference type="ChEBI" id="CHEBI:57540"/>
    </ligand>
</feature>
<protein>
    <recommendedName>
        <fullName evidence="5">Soluble pyridine nucleotide transhydrogenase</fullName>
        <ecNumber evidence="4">1.6.1.1</ecNumber>
    </recommendedName>
    <alternativeName>
        <fullName evidence="12">NAD(P)(+) transhydrogenase [B-specific]</fullName>
    </alternativeName>
</protein>
<dbReference type="InterPro" id="IPR016156">
    <property type="entry name" value="FAD/NAD-linked_Rdtase_dimer_sf"/>
</dbReference>
<keyword evidence="11 13" id="KW-0520">NAD</keyword>
<keyword evidence="9" id="KW-0521">NADP</keyword>
<dbReference type="InterPro" id="IPR004099">
    <property type="entry name" value="Pyr_nucl-diS_OxRdtase_dimer"/>
</dbReference>
<keyword evidence="8 13" id="KW-0274">FAD</keyword>
<evidence type="ECO:0000256" key="11">
    <source>
        <dbReference type="ARBA" id="ARBA00023027"/>
    </source>
</evidence>
<comment type="similarity">
    <text evidence="3">Belongs to the class-I pyridine nucleotide-disulfide oxidoreductase family.</text>
</comment>
<keyword evidence="13" id="KW-0547">Nucleotide-binding</keyword>
<reference evidence="16 17" key="1">
    <citation type="journal article" date="2012" name="Extremophiles">
        <title>Thermotomaculum hydrothermale gen. nov., sp. nov., a novel heterotrophic thermophile within the phylum Acidobacteria from a deep-sea hydrothermal vent chimney in the Southern Okinawa Trough.</title>
        <authorList>
            <person name="Izumi H."/>
            <person name="Nunoura T."/>
            <person name="Miyazaki M."/>
            <person name="Mino S."/>
            <person name="Toki T."/>
            <person name="Takai K."/>
            <person name="Sako Y."/>
            <person name="Sawabe T."/>
            <person name="Nakagawa S."/>
        </authorList>
    </citation>
    <scope>NUCLEOTIDE SEQUENCE [LARGE SCALE GENOMIC DNA]</scope>
    <source>
        <strain evidence="16 17">AC55</strain>
    </source>
</reference>
<evidence type="ECO:0000256" key="1">
    <source>
        <dbReference type="ARBA" id="ARBA00002842"/>
    </source>
</evidence>
<feature type="binding site" evidence="13">
    <location>
        <position position="274"/>
    </location>
    <ligand>
        <name>NAD(+)</name>
        <dbReference type="ChEBI" id="CHEBI:57540"/>
    </ligand>
</feature>
<dbReference type="NCBIfam" id="NF003585">
    <property type="entry name" value="PRK05249.1"/>
    <property type="match status" value="1"/>
</dbReference>
<name>A0A7R6PZ22_9BACT</name>
<keyword evidence="7" id="KW-0285">Flavoprotein</keyword>
<dbReference type="PANTHER" id="PTHR22912:SF93">
    <property type="entry name" value="SOLUBLE PYRIDINE NUCLEOTIDE TRANSHYDROGENASE"/>
    <property type="match status" value="1"/>
</dbReference>
<dbReference type="InterPro" id="IPR050151">
    <property type="entry name" value="Class-I_Pyr_Nuc-Dis_Oxidored"/>
</dbReference>
<dbReference type="SUPFAM" id="SSF55424">
    <property type="entry name" value="FAD/NAD-linked reductases, dimerisation (C-terminal) domain"/>
    <property type="match status" value="1"/>
</dbReference>
<evidence type="ECO:0000259" key="15">
    <source>
        <dbReference type="Pfam" id="PF07992"/>
    </source>
</evidence>
<dbReference type="Gene3D" id="3.30.390.30">
    <property type="match status" value="1"/>
</dbReference>
<comment type="subcellular location">
    <subcellularLocation>
        <location evidence="2">Cytoplasm</location>
    </subcellularLocation>
</comment>
<dbReference type="GO" id="GO:0005829">
    <property type="term" value="C:cytosol"/>
    <property type="evidence" value="ECO:0007669"/>
    <property type="project" value="TreeGrafter"/>
</dbReference>
<evidence type="ECO:0000256" key="13">
    <source>
        <dbReference type="PIRSR" id="PIRSR000350-3"/>
    </source>
</evidence>
<dbReference type="InterPro" id="IPR036188">
    <property type="entry name" value="FAD/NAD-bd_sf"/>
</dbReference>
<dbReference type="EMBL" id="AP017470">
    <property type="protein sequence ID" value="BBB33515.1"/>
    <property type="molecule type" value="Genomic_DNA"/>
</dbReference>
<dbReference type="SUPFAM" id="SSF51905">
    <property type="entry name" value="FAD/NAD(P)-binding domain"/>
    <property type="match status" value="1"/>
</dbReference>
<evidence type="ECO:0000256" key="6">
    <source>
        <dbReference type="ARBA" id="ARBA00022490"/>
    </source>
</evidence>
<dbReference type="Gene3D" id="3.50.50.60">
    <property type="entry name" value="FAD/NAD(P)-binding domain"/>
    <property type="match status" value="2"/>
</dbReference>
<gene>
    <name evidence="16" type="primary">sthA</name>
    <name evidence="16" type="ORF">TTHT_2076</name>
</gene>
<evidence type="ECO:0000256" key="2">
    <source>
        <dbReference type="ARBA" id="ARBA00004496"/>
    </source>
</evidence>
<comment type="cofactor">
    <cofactor evidence="13">
        <name>FAD</name>
        <dbReference type="ChEBI" id="CHEBI:57692"/>
    </cofactor>
    <text evidence="13">Binds 1 FAD per subunit.</text>
</comment>
<evidence type="ECO:0000256" key="9">
    <source>
        <dbReference type="ARBA" id="ARBA00022857"/>
    </source>
</evidence>
<feature type="binding site" evidence="13">
    <location>
        <position position="52"/>
    </location>
    <ligand>
        <name>FAD</name>
        <dbReference type="ChEBI" id="CHEBI:57692"/>
    </ligand>
</feature>
<dbReference type="Pfam" id="PF07992">
    <property type="entry name" value="Pyr_redox_2"/>
    <property type="match status" value="1"/>
</dbReference>
<evidence type="ECO:0000259" key="14">
    <source>
        <dbReference type="Pfam" id="PF02852"/>
    </source>
</evidence>